<evidence type="ECO:0000256" key="7">
    <source>
        <dbReference type="SAM" id="Phobius"/>
    </source>
</evidence>
<feature type="transmembrane region" description="Helical" evidence="7">
    <location>
        <begin position="264"/>
        <end position="282"/>
    </location>
</feature>
<dbReference type="Proteomes" id="UP001500363">
    <property type="component" value="Unassembled WGS sequence"/>
</dbReference>
<proteinExistence type="predicted"/>
<dbReference type="PANTHER" id="PTHR23513:SF9">
    <property type="entry name" value="ENTEROBACTIN EXPORTER ENTS"/>
    <property type="match status" value="1"/>
</dbReference>
<evidence type="ECO:0000256" key="5">
    <source>
        <dbReference type="ARBA" id="ARBA00022989"/>
    </source>
</evidence>
<organism evidence="8 9">
    <name type="scientific">Kribbella lupini</name>
    <dbReference type="NCBI Taxonomy" id="291602"/>
    <lineage>
        <taxon>Bacteria</taxon>
        <taxon>Bacillati</taxon>
        <taxon>Actinomycetota</taxon>
        <taxon>Actinomycetes</taxon>
        <taxon>Propionibacteriales</taxon>
        <taxon>Kribbellaceae</taxon>
        <taxon>Kribbella</taxon>
    </lineage>
</organism>
<dbReference type="CDD" id="cd06173">
    <property type="entry name" value="MFS_MefA_like"/>
    <property type="match status" value="1"/>
</dbReference>
<evidence type="ECO:0000256" key="2">
    <source>
        <dbReference type="ARBA" id="ARBA00022448"/>
    </source>
</evidence>
<comment type="caution">
    <text evidence="8">The sequence shown here is derived from an EMBL/GenBank/DDBJ whole genome shotgun (WGS) entry which is preliminary data.</text>
</comment>
<keyword evidence="2" id="KW-0813">Transport</keyword>
<dbReference type="EMBL" id="BAAANC010000004">
    <property type="protein sequence ID" value="GAA1555758.1"/>
    <property type="molecule type" value="Genomic_DNA"/>
</dbReference>
<keyword evidence="3" id="KW-1003">Cell membrane</keyword>
<evidence type="ECO:0000256" key="3">
    <source>
        <dbReference type="ARBA" id="ARBA00022475"/>
    </source>
</evidence>
<dbReference type="InterPro" id="IPR036259">
    <property type="entry name" value="MFS_trans_sf"/>
</dbReference>
<evidence type="ECO:0000256" key="1">
    <source>
        <dbReference type="ARBA" id="ARBA00004429"/>
    </source>
</evidence>
<dbReference type="InterPro" id="IPR010290">
    <property type="entry name" value="TM_effector"/>
</dbReference>
<feature type="transmembrane region" description="Helical" evidence="7">
    <location>
        <begin position="228"/>
        <end position="252"/>
    </location>
</feature>
<feature type="transmembrane region" description="Helical" evidence="7">
    <location>
        <begin position="54"/>
        <end position="75"/>
    </location>
</feature>
<reference evidence="8 9" key="1">
    <citation type="journal article" date="2019" name="Int. J. Syst. Evol. Microbiol.">
        <title>The Global Catalogue of Microorganisms (GCM) 10K type strain sequencing project: providing services to taxonomists for standard genome sequencing and annotation.</title>
        <authorList>
            <consortium name="The Broad Institute Genomics Platform"/>
            <consortium name="The Broad Institute Genome Sequencing Center for Infectious Disease"/>
            <person name="Wu L."/>
            <person name="Ma J."/>
        </authorList>
    </citation>
    <scope>NUCLEOTIDE SEQUENCE [LARGE SCALE GENOMIC DNA]</scope>
    <source>
        <strain evidence="8 9">JCM 14303</strain>
    </source>
</reference>
<keyword evidence="9" id="KW-1185">Reference proteome</keyword>
<gene>
    <name evidence="8" type="ORF">GCM10009741_70330</name>
</gene>
<keyword evidence="6 7" id="KW-0472">Membrane</keyword>
<dbReference type="Gene3D" id="1.20.1250.20">
    <property type="entry name" value="MFS general substrate transporter like domains"/>
    <property type="match status" value="1"/>
</dbReference>
<evidence type="ECO:0000313" key="8">
    <source>
        <dbReference type="EMBL" id="GAA1555758.1"/>
    </source>
</evidence>
<dbReference type="SUPFAM" id="SSF103473">
    <property type="entry name" value="MFS general substrate transporter"/>
    <property type="match status" value="1"/>
</dbReference>
<evidence type="ECO:0000256" key="6">
    <source>
        <dbReference type="ARBA" id="ARBA00023136"/>
    </source>
</evidence>
<feature type="transmembrane region" description="Helical" evidence="7">
    <location>
        <begin position="24"/>
        <end position="48"/>
    </location>
</feature>
<keyword evidence="5 7" id="KW-1133">Transmembrane helix</keyword>
<sequence length="412" mass="42446">MLLVPRRRLFADLSPLRESVDFRWLWAGQSLSAVGNVMTMVAVSIQAYDVTGSSIAVGGLGLANLIPTLLLGLFGGSIADAVDRRRLVLLTSTGLMAVAILFAVQAFLHWDRLWLLYLLTATSAALAAVDGSARRTFPPRFLPARLLPAAAALNQLSFQVAIIAAPLLAGVLIATVGIGAAYAVDAVTFLAALAGVRRLPPMPPVGGGATFGLRSVAEGIRYAARHPLIGMIFLLDLNATALAMPTALFPALADTHFGGGPQTVSYLFAAIGDGGIVAATLSGPLGHLRHQGRAMLISVALWGTAIGAVALTTHLWLGLICLATAGAADIITTVFRATILQANTPDDLLGRVSSLDLMVGIGGPNLGNLRAGTLGGVLGPAPALLLGGLTCLLGAGLLTASSKTFRRYDASR</sequence>
<feature type="transmembrane region" description="Helical" evidence="7">
    <location>
        <begin position="377"/>
        <end position="398"/>
    </location>
</feature>
<dbReference type="Pfam" id="PF05977">
    <property type="entry name" value="MFS_3"/>
    <property type="match status" value="1"/>
</dbReference>
<name>A0ABN2CEM3_9ACTN</name>
<evidence type="ECO:0000313" key="9">
    <source>
        <dbReference type="Proteomes" id="UP001500363"/>
    </source>
</evidence>
<feature type="transmembrane region" description="Helical" evidence="7">
    <location>
        <begin position="294"/>
        <end position="317"/>
    </location>
</feature>
<protein>
    <submittedName>
        <fullName evidence="8">MFS transporter</fullName>
    </submittedName>
</protein>
<comment type="subcellular location">
    <subcellularLocation>
        <location evidence="1">Cell inner membrane</location>
        <topology evidence="1">Multi-pass membrane protein</topology>
    </subcellularLocation>
</comment>
<evidence type="ECO:0000256" key="4">
    <source>
        <dbReference type="ARBA" id="ARBA00022692"/>
    </source>
</evidence>
<keyword evidence="4 7" id="KW-0812">Transmembrane</keyword>
<dbReference type="PANTHER" id="PTHR23513">
    <property type="entry name" value="INTEGRAL MEMBRANE EFFLUX PROTEIN-RELATED"/>
    <property type="match status" value="1"/>
</dbReference>
<accession>A0ABN2CEM3</accession>
<feature type="transmembrane region" description="Helical" evidence="7">
    <location>
        <begin position="171"/>
        <end position="194"/>
    </location>
</feature>
<feature type="transmembrane region" description="Helical" evidence="7">
    <location>
        <begin position="87"/>
        <end position="108"/>
    </location>
</feature>